<comment type="caution">
    <text evidence="1">The sequence shown here is derived from an EMBL/GenBank/DDBJ whole genome shotgun (WGS) entry which is preliminary data.</text>
</comment>
<proteinExistence type="predicted"/>
<protein>
    <submittedName>
        <fullName evidence="1">Uncharacterized protein</fullName>
    </submittedName>
</protein>
<dbReference type="eggNOG" id="ENOG5032T5Y">
    <property type="taxonomic scope" value="Bacteria"/>
</dbReference>
<name>A0A0L6JLJ8_9FIRM</name>
<dbReference type="EMBL" id="LGTC01000001">
    <property type="protein sequence ID" value="KNY26644.1"/>
    <property type="molecule type" value="Genomic_DNA"/>
</dbReference>
<reference evidence="2" key="1">
    <citation type="submission" date="2015-07" db="EMBL/GenBank/DDBJ databases">
        <title>Near-Complete Genome Sequence of the Cellulolytic Bacterium Bacteroides (Pseudobacteroides) cellulosolvens ATCC 35603.</title>
        <authorList>
            <person name="Dassa B."/>
            <person name="Utturkar S.M."/>
            <person name="Klingeman D.M."/>
            <person name="Hurt R.A."/>
            <person name="Keller M."/>
            <person name="Xu J."/>
            <person name="Reddy Y.H.K."/>
            <person name="Borovok I."/>
            <person name="Grinberg I.R."/>
            <person name="Lamed R."/>
            <person name="Zhivin O."/>
            <person name="Bayer E.A."/>
            <person name="Brown S.D."/>
        </authorList>
    </citation>
    <scope>NUCLEOTIDE SEQUENCE [LARGE SCALE GENOMIC DNA]</scope>
    <source>
        <strain evidence="2">DSM 2933</strain>
    </source>
</reference>
<accession>A0A0L6JLJ8</accession>
<evidence type="ECO:0000313" key="2">
    <source>
        <dbReference type="Proteomes" id="UP000036923"/>
    </source>
</evidence>
<dbReference type="STRING" id="398512.Bccel_1909"/>
<dbReference type="AlphaFoldDB" id="A0A0L6JLJ8"/>
<keyword evidence="2" id="KW-1185">Reference proteome</keyword>
<gene>
    <name evidence="1" type="ORF">Bccel_1909</name>
</gene>
<dbReference type="RefSeq" id="WP_050753310.1">
    <property type="nucleotide sequence ID" value="NZ_JQKC01000006.1"/>
</dbReference>
<dbReference type="OrthoDB" id="1898447at2"/>
<dbReference type="Proteomes" id="UP000036923">
    <property type="component" value="Unassembled WGS sequence"/>
</dbReference>
<organism evidence="1 2">
    <name type="scientific">Pseudobacteroides cellulosolvens ATCC 35603 = DSM 2933</name>
    <dbReference type="NCBI Taxonomy" id="398512"/>
    <lineage>
        <taxon>Bacteria</taxon>
        <taxon>Bacillati</taxon>
        <taxon>Bacillota</taxon>
        <taxon>Clostridia</taxon>
        <taxon>Eubacteriales</taxon>
        <taxon>Oscillospiraceae</taxon>
        <taxon>Pseudobacteroides</taxon>
    </lineage>
</organism>
<evidence type="ECO:0000313" key="1">
    <source>
        <dbReference type="EMBL" id="KNY26644.1"/>
    </source>
</evidence>
<sequence>MNKVKLLYDIVKTMKEKDVFQGQLEVAVNKGSEAIFKMNNEFYKNLSSGQSKIKLNTEALHDGKKVKHQSETEFTGDCCEKHQAFFKHIHQLHHEKCANGEFAKQCGIKWKLSKLASILGILHNLKVSESEKGYQISLNKDDIPQDMKTCLHEKLSQKMMEKHNQCCSKLDGLEFTDMNLVITISKSNDIENIQLSVKGECSCNESGEQNVDIDANISFIW</sequence>